<name>A0A433SCI9_9BURK</name>
<organism evidence="1 2">
    <name type="scientific">Saezia sanguinis</name>
    <dbReference type="NCBI Taxonomy" id="1965230"/>
    <lineage>
        <taxon>Bacteria</taxon>
        <taxon>Pseudomonadati</taxon>
        <taxon>Pseudomonadota</taxon>
        <taxon>Betaproteobacteria</taxon>
        <taxon>Burkholderiales</taxon>
        <taxon>Saeziaceae</taxon>
        <taxon>Saezia</taxon>
    </lineage>
</organism>
<evidence type="ECO:0000313" key="2">
    <source>
        <dbReference type="Proteomes" id="UP000286947"/>
    </source>
</evidence>
<sequence length="37" mass="4154">MMFQGQTFVGVVAVAHEYDESTEQTGNFKLLVQYGDL</sequence>
<comment type="caution">
    <text evidence="1">The sequence shown here is derived from an EMBL/GenBank/DDBJ whole genome shotgun (WGS) entry which is preliminary data.</text>
</comment>
<evidence type="ECO:0000313" key="1">
    <source>
        <dbReference type="EMBL" id="RUS66467.1"/>
    </source>
</evidence>
<keyword evidence="2" id="KW-1185">Reference proteome</keyword>
<proteinExistence type="predicted"/>
<reference evidence="1 2" key="1">
    <citation type="submission" date="2018-01" db="EMBL/GenBank/DDBJ databases">
        <title>Saezia sanguinis gen. nov., sp. nov., in the order Burkholderiales isolated from human blood.</title>
        <authorList>
            <person name="Medina-Pascual M.J."/>
            <person name="Valdezate S."/>
            <person name="Monzon S."/>
            <person name="Cuesta I."/>
            <person name="Carrasco G."/>
            <person name="Villalon P."/>
            <person name="Saez-Nieto J.A."/>
        </authorList>
    </citation>
    <scope>NUCLEOTIDE SEQUENCE [LARGE SCALE GENOMIC DNA]</scope>
    <source>
        <strain evidence="1 2">CNM695-12</strain>
    </source>
</reference>
<protein>
    <submittedName>
        <fullName evidence="1">Uncharacterized protein</fullName>
    </submittedName>
</protein>
<dbReference type="Proteomes" id="UP000286947">
    <property type="component" value="Unassembled WGS sequence"/>
</dbReference>
<dbReference type="EMBL" id="PQSP01000004">
    <property type="protein sequence ID" value="RUS66467.1"/>
    <property type="molecule type" value="Genomic_DNA"/>
</dbReference>
<accession>A0A433SCI9</accession>
<dbReference type="AlphaFoldDB" id="A0A433SCI9"/>
<gene>
    <name evidence="1" type="ORF">CUZ56_01747</name>
</gene>